<evidence type="ECO:0000313" key="2">
    <source>
        <dbReference type="Proteomes" id="UP000201169"/>
    </source>
</evidence>
<organism evidence="1 2">
    <name type="scientific">Campylobacter avium LMG 24591</name>
    <dbReference type="NCBI Taxonomy" id="522484"/>
    <lineage>
        <taxon>Bacteria</taxon>
        <taxon>Pseudomonadati</taxon>
        <taxon>Campylobacterota</taxon>
        <taxon>Epsilonproteobacteria</taxon>
        <taxon>Campylobacterales</taxon>
        <taxon>Campylobacteraceae</taxon>
        <taxon>Campylobacter</taxon>
    </lineage>
</organism>
<keyword evidence="2" id="KW-1185">Reference proteome</keyword>
<proteinExistence type="predicted"/>
<protein>
    <submittedName>
        <fullName evidence="1">DUF507 domain protein</fullName>
    </submittedName>
</protein>
<dbReference type="AlphaFoldDB" id="A0A222MVK5"/>
<dbReference type="EMBL" id="CP022347">
    <property type="protein sequence ID" value="ASQ29831.1"/>
    <property type="molecule type" value="Genomic_DNA"/>
</dbReference>
<reference evidence="1 2" key="1">
    <citation type="submission" date="2017-07" db="EMBL/GenBank/DDBJ databases">
        <title>Analysis of two Campylobacter avium genomes and identification of a novel hippuricase gene.</title>
        <authorList>
            <person name="Miller W.G."/>
            <person name="Chapman M.H."/>
            <person name="Yee E."/>
            <person name="Revez J."/>
            <person name="Bono J.L."/>
            <person name="Rossi M."/>
        </authorList>
    </citation>
    <scope>NUCLEOTIDE SEQUENCE [LARGE SCALE GENOMIC DNA]</scope>
    <source>
        <strain evidence="1 2">LMG 24591</strain>
    </source>
</reference>
<dbReference type="Pfam" id="PF04368">
    <property type="entry name" value="DUF507"/>
    <property type="match status" value="1"/>
</dbReference>
<gene>
    <name evidence="1" type="ORF">CAV_0159</name>
</gene>
<dbReference type="InterPro" id="IPR007463">
    <property type="entry name" value="DUF507"/>
</dbReference>
<dbReference type="KEGG" id="cavi:CAV_0159"/>
<sequence length="183" mass="22063">MRIKQAHIPYIANKIVLDMVNSSFVELKDNYDNLLSKSKEILEKDLFKERSLDERVKELLEEQEDEMEFMQVDRKNMFWLVKKRLAPEFDVILNNEDRHNDLAHKILSAFVDNDFINFDVSENRIKNLIFSSIENYLRTYESLEDEVYEKISHYKRKLVPGSEEFEIVFDKLYQEELKKRGML</sequence>
<dbReference type="Proteomes" id="UP000201169">
    <property type="component" value="Chromosome"/>
</dbReference>
<dbReference type="OrthoDB" id="13157at2"/>
<dbReference type="RefSeq" id="WP_094752790.1">
    <property type="nucleotide sequence ID" value="NZ_CP022347.1"/>
</dbReference>
<accession>A0A222MVK5</accession>
<evidence type="ECO:0000313" key="1">
    <source>
        <dbReference type="EMBL" id="ASQ29831.1"/>
    </source>
</evidence>
<name>A0A222MVK5_9BACT</name>